<name>A0A9P3LCE3_9APHY</name>
<evidence type="ECO:0000313" key="4">
    <source>
        <dbReference type="Proteomes" id="UP000703269"/>
    </source>
</evidence>
<organism evidence="3 4">
    <name type="scientific">Phanerochaete sordida</name>
    <dbReference type="NCBI Taxonomy" id="48140"/>
    <lineage>
        <taxon>Eukaryota</taxon>
        <taxon>Fungi</taxon>
        <taxon>Dikarya</taxon>
        <taxon>Basidiomycota</taxon>
        <taxon>Agaricomycotina</taxon>
        <taxon>Agaricomycetes</taxon>
        <taxon>Polyporales</taxon>
        <taxon>Phanerochaetaceae</taxon>
        <taxon>Phanerochaete</taxon>
    </lineage>
</organism>
<evidence type="ECO:0000256" key="1">
    <source>
        <dbReference type="SAM" id="Phobius"/>
    </source>
</evidence>
<evidence type="ECO:0000259" key="2">
    <source>
        <dbReference type="Pfam" id="PF20153"/>
    </source>
</evidence>
<protein>
    <recommendedName>
        <fullName evidence="2">DUF6535 domain-containing protein</fullName>
    </recommendedName>
</protein>
<feature type="transmembrane region" description="Helical" evidence="1">
    <location>
        <begin position="208"/>
        <end position="231"/>
    </location>
</feature>
<dbReference type="OrthoDB" id="3219854at2759"/>
<keyword evidence="4" id="KW-1185">Reference proteome</keyword>
<comment type="caution">
    <text evidence="3">The sequence shown here is derived from an EMBL/GenBank/DDBJ whole genome shotgun (WGS) entry which is preliminary data.</text>
</comment>
<feature type="transmembrane region" description="Helical" evidence="1">
    <location>
        <begin position="174"/>
        <end position="202"/>
    </location>
</feature>
<keyword evidence="1" id="KW-0472">Membrane</keyword>
<keyword evidence="1" id="KW-0812">Transmembrane</keyword>
<sequence>MTVDKTDKTKQTTPDLDTHEGCWTSVSQRLSLKDELSMKAYSEDIDSLLTLDGLFSAVVTGFIALAVPMLQADSGQTSTQLLYTISTQLNSLVLTPPFINSTATVQPAQPFQATATARWINSLWFISLVFSLASAVMGILAKQWIREYLQWKSPSASARESVFLRELRSESWNIWHVSALISAVPILLEIAILLFTCGLAAYVRTLDLVVGVIVIVSVALFLLLVAALTILPSACRHCPYKSPTAWALLCLLRWFIGLHDRARSLFQWNASPDPSPSDEGPIISQYNMHFETIHSAAYLHSGTPPSWRTRDLEGAHINQLKHSTSNLGDQDLALHKELEFELRDAVEFIGVDLSNDLRVSSAALRVYRATVVEADLLFKVLVKLVMETPSHSTLQIVAQCTQAMLTSLSCTSTPEYTGISSDVHLAELALDGAFHNISVWCMLSRLDSAGPGYMGPLAQPVPPSRVIDQHTLVTSVLQAIRLFILGEQPLRTTLGCAFLPLDDKNNNRTAEYKESPFHYSQYIVMNYVLAYRLQDIVSQILHRSILDLGPSHSVPQLLHRRADEMLYTLRLVTFYWDSSSQLSRSCLWDCAQVLADVFNTISVSQYKARVDLVFPGLRTELFLVLSMSQYSISCTSQLILELGPPLEGAHTCDLAGFTDTKYSLRRQSLQIAHNRIWPWSQSSQTHISTICRKKRLPSYHTQ</sequence>
<proteinExistence type="predicted"/>
<dbReference type="AlphaFoldDB" id="A0A9P3LCE3"/>
<dbReference type="InterPro" id="IPR045338">
    <property type="entry name" value="DUF6535"/>
</dbReference>
<feature type="transmembrane region" description="Helical" evidence="1">
    <location>
        <begin position="48"/>
        <end position="69"/>
    </location>
</feature>
<feature type="domain" description="DUF6535" evidence="2">
    <location>
        <begin position="23"/>
        <end position="203"/>
    </location>
</feature>
<evidence type="ECO:0000313" key="3">
    <source>
        <dbReference type="EMBL" id="GJE90160.1"/>
    </source>
</evidence>
<accession>A0A9P3LCE3</accession>
<dbReference type="EMBL" id="BPQB01000015">
    <property type="protein sequence ID" value="GJE90160.1"/>
    <property type="molecule type" value="Genomic_DNA"/>
</dbReference>
<dbReference type="Proteomes" id="UP000703269">
    <property type="component" value="Unassembled WGS sequence"/>
</dbReference>
<gene>
    <name evidence="3" type="ORF">PsYK624_062860</name>
</gene>
<reference evidence="3 4" key="1">
    <citation type="submission" date="2021-08" db="EMBL/GenBank/DDBJ databases">
        <title>Draft Genome Sequence of Phanerochaete sordida strain YK-624.</title>
        <authorList>
            <person name="Mori T."/>
            <person name="Dohra H."/>
            <person name="Suzuki T."/>
            <person name="Kawagishi H."/>
            <person name="Hirai H."/>
        </authorList>
    </citation>
    <scope>NUCLEOTIDE SEQUENCE [LARGE SCALE GENOMIC DNA]</scope>
    <source>
        <strain evidence="3 4">YK-624</strain>
    </source>
</reference>
<keyword evidence="1" id="KW-1133">Transmembrane helix</keyword>
<dbReference type="Pfam" id="PF20153">
    <property type="entry name" value="DUF6535"/>
    <property type="match status" value="1"/>
</dbReference>
<feature type="transmembrane region" description="Helical" evidence="1">
    <location>
        <begin position="119"/>
        <end position="141"/>
    </location>
</feature>